<dbReference type="Gene3D" id="3.40.50.11240">
    <property type="entry name" value="Ethanolamine ammonia-lyase light chain (EutC)"/>
    <property type="match status" value="1"/>
</dbReference>
<dbReference type="GO" id="GO:0008851">
    <property type="term" value="F:ethanolamine ammonia-lyase activity"/>
    <property type="evidence" value="ECO:0007669"/>
    <property type="project" value="UniProtKB-EC"/>
</dbReference>
<dbReference type="Gene3D" id="2.30.170.30">
    <property type="entry name" value="ethanolamine ammonia-lyase heavy chain domain like"/>
    <property type="match status" value="1"/>
</dbReference>
<dbReference type="EMBL" id="JBAKBA010000029">
    <property type="protein sequence ID" value="MEL0659943.1"/>
    <property type="molecule type" value="Genomic_DNA"/>
</dbReference>
<dbReference type="InterPro" id="IPR010628">
    <property type="entry name" value="EutB"/>
</dbReference>
<dbReference type="InterPro" id="IPR042251">
    <property type="entry name" value="EutC_C"/>
</dbReference>
<dbReference type="PANTHER" id="PTHR39329">
    <property type="entry name" value="ETHANOLAMINE AMMONIA-LYASE HEAVY CHAIN"/>
    <property type="match status" value="1"/>
</dbReference>
<comment type="caution">
    <text evidence="1">The sequence shown here is derived from an EMBL/GenBank/DDBJ whole genome shotgun (WGS) entry which is preliminary data.</text>
</comment>
<dbReference type="Gene3D" id="3.20.20.70">
    <property type="entry name" value="Aldolase class I"/>
    <property type="match status" value="1"/>
</dbReference>
<organism evidence="1 2">
    <name type="scientific">Psychromonas arctica</name>
    <dbReference type="NCBI Taxonomy" id="168275"/>
    <lineage>
        <taxon>Bacteria</taxon>
        <taxon>Pseudomonadati</taxon>
        <taxon>Pseudomonadota</taxon>
        <taxon>Gammaproteobacteria</taxon>
        <taxon>Alteromonadales</taxon>
        <taxon>Psychromonadaceae</taxon>
        <taxon>Psychromonas</taxon>
    </lineage>
</organism>
<dbReference type="Pfam" id="PF05985">
    <property type="entry name" value="EutC"/>
    <property type="match status" value="1"/>
</dbReference>
<keyword evidence="1" id="KW-0456">Lyase</keyword>
<dbReference type="Pfam" id="PF06751">
    <property type="entry name" value="EutB"/>
    <property type="match status" value="1"/>
</dbReference>
<sequence>MKKIIPLKDIHVPVPGPDEVYSFKILNEIFYFEGLKKLLGAADISKAGDRTTDLAPKNAMDREAARAILASLTLQYLYDNPLTADDGSVDSVMRAGYEIDLELFQSIAHMTMGDLKDHLLASNGTRVAAIGLALTPVMASALTKLMDVHELVYLPGKIFRPTKARTLIGTPKTLSFRLQPNHPKDNLDAISMMVYNDLAMGMGDCLIGVNPSDGSVDNIAAMLWHIDKLRRETGAPTQICVLGHIKSQLTALKQGAPVEILFQSFAGTDETLTGEFDVTVEFLDQAVETMKNEGPLKDIADQFMYFETGQGSEMTYRKHNGMDMATCEALCYGLCRRYDPFMVNNATGFIGPETHLNDFELMVSTLQDHFMGKLLGLPMGISPSYTLHSNSHLEGQQMAVQLATAAGANFFMDIYLGTDRMLAHFVNSGHDDQTLREIYHRNPAPEFLQWAVQKGIYIQHTDGNVERGPNWGNPRLFIKSDLEFQRLHEATPNAPGFENAGPRPAHKVQEVIRINQSVGREAVHSHLKPELFTGFTFREFVSTAIDHAEHLKNPEVGSKLSKTDLDSLSAEGNDVQIIITDGLSAEAVHHNVPDMIPVLMDGLKSRHYSLGEPIVTHFGRVKLAECISDVLDCNVAILLAGERPGGDALSSKSMSAYLVLKLKDEKARKAAAIYSEHEKIRYEYTLITNIYQGGLPPIEGGSVVAEKVMEILENQAAGNRLEDLLKAQKSV</sequence>
<dbReference type="InterPro" id="IPR044939">
    <property type="entry name" value="EutB_dom_2_sf"/>
</dbReference>
<reference evidence="1 2" key="1">
    <citation type="submission" date="2024-02" db="EMBL/GenBank/DDBJ databases">
        <title>Bacteria isolated from the canopy kelp, Nereocystis luetkeana.</title>
        <authorList>
            <person name="Pfister C.A."/>
            <person name="Younker I.T."/>
            <person name="Light S.H."/>
        </authorList>
    </citation>
    <scope>NUCLEOTIDE SEQUENCE [LARGE SCALE GENOMIC DNA]</scope>
    <source>
        <strain evidence="1 2">TI.2.07</strain>
    </source>
</reference>
<dbReference type="Gene3D" id="1.10.220.70">
    <property type="entry name" value="lyase"/>
    <property type="match status" value="1"/>
</dbReference>
<dbReference type="PANTHER" id="PTHR39329:SF1">
    <property type="entry name" value="ETHANOLAMINE AMMONIA-LYASE LARGE SUBUNIT"/>
    <property type="match status" value="1"/>
</dbReference>
<evidence type="ECO:0000313" key="2">
    <source>
        <dbReference type="Proteomes" id="UP001366060"/>
    </source>
</evidence>
<dbReference type="EC" id="4.3.1.7" evidence="1"/>
<keyword evidence="2" id="KW-1185">Reference proteome</keyword>
<name>A0ABU9HDF3_9GAMM</name>
<evidence type="ECO:0000313" key="1">
    <source>
        <dbReference type="EMBL" id="MEL0659943.1"/>
    </source>
</evidence>
<protein>
    <submittedName>
        <fullName evidence="1">Ethanolamine ammonia-lyase subunit EutB</fullName>
        <ecNumber evidence="1">4.3.1.7</ecNumber>
    </submittedName>
</protein>
<accession>A0ABU9HDF3</accession>
<gene>
    <name evidence="1" type="primary">eutB</name>
    <name evidence="1" type="ORF">V6255_12425</name>
</gene>
<dbReference type="InterPro" id="IPR013785">
    <property type="entry name" value="Aldolase_TIM"/>
</dbReference>
<dbReference type="RefSeq" id="WP_341628449.1">
    <property type="nucleotide sequence ID" value="NZ_JBAKBA010000029.1"/>
</dbReference>
<dbReference type="InterPro" id="IPR009246">
    <property type="entry name" value="EutC"/>
</dbReference>
<proteinExistence type="predicted"/>
<dbReference type="InterPro" id="IPR044941">
    <property type="entry name" value="EutB_N_sf"/>
</dbReference>
<dbReference type="Proteomes" id="UP001366060">
    <property type="component" value="Unassembled WGS sequence"/>
</dbReference>